<evidence type="ECO:0000313" key="2">
    <source>
        <dbReference type="EMBL" id="TWU31403.1"/>
    </source>
</evidence>
<accession>A0A5C6D2I8</accession>
<dbReference type="Pfam" id="PF05973">
    <property type="entry name" value="Gp49"/>
    <property type="match status" value="1"/>
</dbReference>
<dbReference type="InterPro" id="IPR009241">
    <property type="entry name" value="HigB-like"/>
</dbReference>
<protein>
    <recommendedName>
        <fullName evidence="4">Addiction module killer protein</fullName>
    </recommendedName>
</protein>
<feature type="compositionally biased region" description="Basic residues" evidence="1">
    <location>
        <begin position="119"/>
        <end position="129"/>
    </location>
</feature>
<evidence type="ECO:0000313" key="3">
    <source>
        <dbReference type="Proteomes" id="UP000319143"/>
    </source>
</evidence>
<reference evidence="2 3" key="1">
    <citation type="submission" date="2019-02" db="EMBL/GenBank/DDBJ databases">
        <title>Deep-cultivation of Planctomycetes and their phenomic and genomic characterization uncovers novel biology.</title>
        <authorList>
            <person name="Wiegand S."/>
            <person name="Jogler M."/>
            <person name="Boedeker C."/>
            <person name="Pinto D."/>
            <person name="Vollmers J."/>
            <person name="Rivas-Marin E."/>
            <person name="Kohn T."/>
            <person name="Peeters S.H."/>
            <person name="Heuer A."/>
            <person name="Rast P."/>
            <person name="Oberbeckmann S."/>
            <person name="Bunk B."/>
            <person name="Jeske O."/>
            <person name="Meyerdierks A."/>
            <person name="Storesund J.E."/>
            <person name="Kallscheuer N."/>
            <person name="Luecker S."/>
            <person name="Lage O.M."/>
            <person name="Pohl T."/>
            <person name="Merkel B.J."/>
            <person name="Hornburger P."/>
            <person name="Mueller R.-W."/>
            <person name="Bruemmer F."/>
            <person name="Labrenz M."/>
            <person name="Spormann A.M."/>
            <person name="Op Den Camp H."/>
            <person name="Overmann J."/>
            <person name="Amann R."/>
            <person name="Jetten M.S.M."/>
            <person name="Mascher T."/>
            <person name="Medema M.H."/>
            <person name="Devos D.P."/>
            <person name="Kaster A.-K."/>
            <person name="Ovreas L."/>
            <person name="Rohde M."/>
            <person name="Galperin M.Y."/>
            <person name="Jogler C."/>
        </authorList>
    </citation>
    <scope>NUCLEOTIDE SEQUENCE [LARGE SCALE GENOMIC DNA]</scope>
    <source>
        <strain evidence="2 3">Poly41</strain>
    </source>
</reference>
<organism evidence="2 3">
    <name type="scientific">Novipirellula artificiosorum</name>
    <dbReference type="NCBI Taxonomy" id="2528016"/>
    <lineage>
        <taxon>Bacteria</taxon>
        <taxon>Pseudomonadati</taxon>
        <taxon>Planctomycetota</taxon>
        <taxon>Planctomycetia</taxon>
        <taxon>Pirellulales</taxon>
        <taxon>Pirellulaceae</taxon>
        <taxon>Novipirellula</taxon>
    </lineage>
</organism>
<keyword evidence="3" id="KW-1185">Reference proteome</keyword>
<evidence type="ECO:0000256" key="1">
    <source>
        <dbReference type="SAM" id="MobiDB-lite"/>
    </source>
</evidence>
<dbReference type="NCBIfam" id="TIGR02683">
    <property type="entry name" value="upstrm_HI1419"/>
    <property type="match status" value="1"/>
</dbReference>
<dbReference type="PANTHER" id="PTHR41791:SF1">
    <property type="entry name" value="SSL7039 PROTEIN"/>
    <property type="match status" value="1"/>
</dbReference>
<gene>
    <name evidence="2" type="ORF">Poly41_62720</name>
</gene>
<name>A0A5C6D2I8_9BACT</name>
<dbReference type="InterPro" id="IPR014056">
    <property type="entry name" value="TypeIITA-like_toxin_pred"/>
</dbReference>
<dbReference type="AlphaFoldDB" id="A0A5C6D2I8"/>
<dbReference type="RefSeq" id="WP_146530982.1">
    <property type="nucleotide sequence ID" value="NZ_SJPV01000017.1"/>
</dbReference>
<feature type="region of interest" description="Disordered" evidence="1">
    <location>
        <begin position="108"/>
        <end position="129"/>
    </location>
</feature>
<evidence type="ECO:0008006" key="4">
    <source>
        <dbReference type="Google" id="ProtNLM"/>
    </source>
</evidence>
<dbReference type="PANTHER" id="PTHR41791">
    <property type="entry name" value="SSL7039 PROTEIN"/>
    <property type="match status" value="1"/>
</dbReference>
<proteinExistence type="predicted"/>
<dbReference type="Proteomes" id="UP000319143">
    <property type="component" value="Unassembled WGS sequence"/>
</dbReference>
<comment type="caution">
    <text evidence="2">The sequence shown here is derived from an EMBL/GenBank/DDBJ whole genome shotgun (WGS) entry which is preliminary data.</text>
</comment>
<dbReference type="EMBL" id="SJPV01000017">
    <property type="protein sequence ID" value="TWU31403.1"/>
    <property type="molecule type" value="Genomic_DNA"/>
</dbReference>
<sequence>MAKVTQYETEGGRVPFAEWFDSLGAKAAAKVTSAATRMELGNFGDHKSVGGGVWERRINFEKGYRFYYAKDGEDFVLLFCGGTKSQQQSDIDQAKQYWKDYKHRKAKIKKAAVSVKSKPQLKKKPRRNR</sequence>
<dbReference type="OrthoDB" id="5296237at2"/>